<keyword evidence="2" id="KW-0472">Membrane</keyword>
<dbReference type="GO" id="GO:0005102">
    <property type="term" value="F:signaling receptor binding"/>
    <property type="evidence" value="ECO:0007669"/>
    <property type="project" value="TreeGrafter"/>
</dbReference>
<evidence type="ECO:0000259" key="4">
    <source>
        <dbReference type="PROSITE" id="PS50835"/>
    </source>
</evidence>
<evidence type="ECO:0000313" key="5">
    <source>
        <dbReference type="Ensembl" id="ENSMALP00000032980.1"/>
    </source>
</evidence>
<reference evidence="5" key="2">
    <citation type="submission" date="2025-09" db="UniProtKB">
        <authorList>
            <consortium name="Ensembl"/>
        </authorList>
    </citation>
    <scope>IDENTIFICATION</scope>
</reference>
<proteinExistence type="predicted"/>
<dbReference type="InterPro" id="IPR013783">
    <property type="entry name" value="Ig-like_fold"/>
</dbReference>
<dbReference type="PANTHER" id="PTHR24100">
    <property type="entry name" value="BUTYROPHILIN"/>
    <property type="match status" value="1"/>
</dbReference>
<keyword evidence="3" id="KW-0393">Immunoglobulin domain</keyword>
<dbReference type="PROSITE" id="PS50835">
    <property type="entry name" value="IG_LIKE"/>
    <property type="match status" value="1"/>
</dbReference>
<dbReference type="InterPro" id="IPR007110">
    <property type="entry name" value="Ig-like_dom"/>
</dbReference>
<dbReference type="Pfam" id="PF07686">
    <property type="entry name" value="V-set"/>
    <property type="match status" value="1"/>
</dbReference>
<dbReference type="GO" id="GO:0001817">
    <property type="term" value="P:regulation of cytokine production"/>
    <property type="evidence" value="ECO:0007669"/>
    <property type="project" value="TreeGrafter"/>
</dbReference>
<dbReference type="GO" id="GO:0050852">
    <property type="term" value="P:T cell receptor signaling pathway"/>
    <property type="evidence" value="ECO:0007669"/>
    <property type="project" value="TreeGrafter"/>
</dbReference>
<dbReference type="SUPFAM" id="SSF48726">
    <property type="entry name" value="Immunoglobulin"/>
    <property type="match status" value="1"/>
</dbReference>
<dbReference type="Proteomes" id="UP000261600">
    <property type="component" value="Unplaced"/>
</dbReference>
<evidence type="ECO:0000256" key="1">
    <source>
        <dbReference type="ARBA" id="ARBA00004370"/>
    </source>
</evidence>
<dbReference type="InterPro" id="IPR013106">
    <property type="entry name" value="Ig_V-set"/>
</dbReference>
<feature type="domain" description="Ig-like" evidence="4">
    <location>
        <begin position="29"/>
        <end position="111"/>
    </location>
</feature>
<accession>A0A3Q3KHC7</accession>
<protein>
    <recommendedName>
        <fullName evidence="4">Ig-like domain-containing protein</fullName>
    </recommendedName>
</protein>
<dbReference type="GO" id="GO:0009897">
    <property type="term" value="C:external side of plasma membrane"/>
    <property type="evidence" value="ECO:0007669"/>
    <property type="project" value="TreeGrafter"/>
</dbReference>
<dbReference type="SMART" id="SM00406">
    <property type="entry name" value="IGv"/>
    <property type="match status" value="1"/>
</dbReference>
<name>A0A3Q3KHC7_MONAL</name>
<dbReference type="InterPro" id="IPR050504">
    <property type="entry name" value="IgSF_BTN/MOG"/>
</dbReference>
<sequence length="152" mass="17026">RRTSCCSVFIVSELEGAGVSDCCVSSKEEDAILPCSLSTKENIDSKVFQWKKDGQKKVFIYDAGQTNGNGLEGQNEQFRGRVFHFPDKLKVGDASIVIKRTKVTDSGNYTCDFPCLQSPRQFHVELLVGECFTETLIKINLYSDIWTITILT</sequence>
<dbReference type="AlphaFoldDB" id="A0A3Q3KHC7"/>
<evidence type="ECO:0000313" key="6">
    <source>
        <dbReference type="Proteomes" id="UP000261600"/>
    </source>
</evidence>
<comment type="subcellular location">
    <subcellularLocation>
        <location evidence="1">Membrane</location>
    </subcellularLocation>
</comment>
<dbReference type="InterPro" id="IPR036179">
    <property type="entry name" value="Ig-like_dom_sf"/>
</dbReference>
<dbReference type="Gene3D" id="2.60.40.10">
    <property type="entry name" value="Immunoglobulins"/>
    <property type="match status" value="1"/>
</dbReference>
<evidence type="ECO:0000256" key="3">
    <source>
        <dbReference type="ARBA" id="ARBA00023319"/>
    </source>
</evidence>
<evidence type="ECO:0000256" key="2">
    <source>
        <dbReference type="ARBA" id="ARBA00023136"/>
    </source>
</evidence>
<keyword evidence="6" id="KW-1185">Reference proteome</keyword>
<organism evidence="5 6">
    <name type="scientific">Monopterus albus</name>
    <name type="common">Swamp eel</name>
    <dbReference type="NCBI Taxonomy" id="43700"/>
    <lineage>
        <taxon>Eukaryota</taxon>
        <taxon>Metazoa</taxon>
        <taxon>Chordata</taxon>
        <taxon>Craniata</taxon>
        <taxon>Vertebrata</taxon>
        <taxon>Euteleostomi</taxon>
        <taxon>Actinopterygii</taxon>
        <taxon>Neopterygii</taxon>
        <taxon>Teleostei</taxon>
        <taxon>Neoteleostei</taxon>
        <taxon>Acanthomorphata</taxon>
        <taxon>Anabantaria</taxon>
        <taxon>Synbranchiformes</taxon>
        <taxon>Synbranchidae</taxon>
        <taxon>Monopterus</taxon>
    </lineage>
</organism>
<reference evidence="5" key="1">
    <citation type="submission" date="2025-08" db="UniProtKB">
        <authorList>
            <consortium name="Ensembl"/>
        </authorList>
    </citation>
    <scope>IDENTIFICATION</scope>
</reference>
<dbReference type="Ensembl" id="ENSMALT00000033542.1">
    <property type="protein sequence ID" value="ENSMALP00000032980.1"/>
    <property type="gene ID" value="ENSMALG00000022690.1"/>
</dbReference>